<dbReference type="Proteomes" id="UP000887566">
    <property type="component" value="Unplaced"/>
</dbReference>
<evidence type="ECO:0000313" key="2">
    <source>
        <dbReference type="WBParaSite" id="PSAMB.scaffold3430size18308.g21536.t1"/>
    </source>
</evidence>
<dbReference type="WBParaSite" id="PSAMB.scaffold3430size18308.g21536.t1">
    <property type="protein sequence ID" value="PSAMB.scaffold3430size18308.g21536.t1"/>
    <property type="gene ID" value="PSAMB.scaffold3430size18308.g21536"/>
</dbReference>
<protein>
    <submittedName>
        <fullName evidence="2">Uncharacterized protein</fullName>
    </submittedName>
</protein>
<reference evidence="2" key="1">
    <citation type="submission" date="2022-11" db="UniProtKB">
        <authorList>
            <consortium name="WormBaseParasite"/>
        </authorList>
    </citation>
    <scope>IDENTIFICATION</scope>
</reference>
<organism evidence="1 2">
    <name type="scientific">Plectus sambesii</name>
    <dbReference type="NCBI Taxonomy" id="2011161"/>
    <lineage>
        <taxon>Eukaryota</taxon>
        <taxon>Metazoa</taxon>
        <taxon>Ecdysozoa</taxon>
        <taxon>Nematoda</taxon>
        <taxon>Chromadorea</taxon>
        <taxon>Plectida</taxon>
        <taxon>Plectina</taxon>
        <taxon>Plectoidea</taxon>
        <taxon>Plectidae</taxon>
        <taxon>Plectus</taxon>
    </lineage>
</organism>
<name>A0A914W798_9BILA</name>
<sequence>MLIVFNCFTPTSATGVMGNGSMICHHKRHAAFSLPEKQSRPNVEISLSREENVRLALYKHNHMAYQTKAYLCKAKRIIKRIFTYFFDTERLFEKKRYAKDYLQRSKLRNKR</sequence>
<accession>A0A914W798</accession>
<keyword evidence="1" id="KW-1185">Reference proteome</keyword>
<dbReference type="AlphaFoldDB" id="A0A914W798"/>
<proteinExistence type="predicted"/>
<evidence type="ECO:0000313" key="1">
    <source>
        <dbReference type="Proteomes" id="UP000887566"/>
    </source>
</evidence>